<proteinExistence type="predicted"/>
<evidence type="ECO:0000313" key="2">
    <source>
        <dbReference type="EMBL" id="KAL0185043.1"/>
    </source>
</evidence>
<feature type="compositionally biased region" description="Basic and acidic residues" evidence="1">
    <location>
        <begin position="55"/>
        <end position="65"/>
    </location>
</feature>
<dbReference type="Proteomes" id="UP001529510">
    <property type="component" value="Unassembled WGS sequence"/>
</dbReference>
<name>A0ABD0QH53_CIRMR</name>
<evidence type="ECO:0000256" key="1">
    <source>
        <dbReference type="SAM" id="MobiDB-lite"/>
    </source>
</evidence>
<gene>
    <name evidence="2" type="ORF">M9458_020739</name>
</gene>
<evidence type="ECO:0000313" key="3">
    <source>
        <dbReference type="Proteomes" id="UP001529510"/>
    </source>
</evidence>
<comment type="caution">
    <text evidence="2">The sequence shown here is derived from an EMBL/GenBank/DDBJ whole genome shotgun (WGS) entry which is preliminary data.</text>
</comment>
<feature type="non-terminal residue" evidence="2">
    <location>
        <position position="65"/>
    </location>
</feature>
<sequence>GYSTLPGYGKDTARPITVWKGNSMMTIAVRDPQISGKDSGKGDSDVNDSDSDISEGLKKDYTSYK</sequence>
<keyword evidence="3" id="KW-1185">Reference proteome</keyword>
<organism evidence="2 3">
    <name type="scientific">Cirrhinus mrigala</name>
    <name type="common">Mrigala</name>
    <dbReference type="NCBI Taxonomy" id="683832"/>
    <lineage>
        <taxon>Eukaryota</taxon>
        <taxon>Metazoa</taxon>
        <taxon>Chordata</taxon>
        <taxon>Craniata</taxon>
        <taxon>Vertebrata</taxon>
        <taxon>Euteleostomi</taxon>
        <taxon>Actinopterygii</taxon>
        <taxon>Neopterygii</taxon>
        <taxon>Teleostei</taxon>
        <taxon>Ostariophysi</taxon>
        <taxon>Cypriniformes</taxon>
        <taxon>Cyprinidae</taxon>
        <taxon>Labeoninae</taxon>
        <taxon>Labeonini</taxon>
        <taxon>Cirrhinus</taxon>
    </lineage>
</organism>
<protein>
    <submittedName>
        <fullName evidence="2">Uncharacterized protein</fullName>
    </submittedName>
</protein>
<reference evidence="2 3" key="1">
    <citation type="submission" date="2024-05" db="EMBL/GenBank/DDBJ databases">
        <title>Genome sequencing and assembly of Indian major carp, Cirrhinus mrigala (Hamilton, 1822).</title>
        <authorList>
            <person name="Mohindra V."/>
            <person name="Chowdhury L.M."/>
            <person name="Lal K."/>
            <person name="Jena J.K."/>
        </authorList>
    </citation>
    <scope>NUCLEOTIDE SEQUENCE [LARGE SCALE GENOMIC DNA]</scope>
    <source>
        <strain evidence="2">CM1030</strain>
        <tissue evidence="2">Blood</tissue>
    </source>
</reference>
<accession>A0ABD0QH53</accession>
<feature type="region of interest" description="Disordered" evidence="1">
    <location>
        <begin position="29"/>
        <end position="65"/>
    </location>
</feature>
<dbReference type="AlphaFoldDB" id="A0ABD0QH53"/>
<dbReference type="EMBL" id="JAMKFB020000009">
    <property type="protein sequence ID" value="KAL0185043.1"/>
    <property type="molecule type" value="Genomic_DNA"/>
</dbReference>
<feature type="non-terminal residue" evidence="2">
    <location>
        <position position="1"/>
    </location>
</feature>